<dbReference type="Pfam" id="PF22754">
    <property type="entry name" value="bHLH-TF_ACT-like_plant"/>
    <property type="match status" value="1"/>
</dbReference>
<keyword evidence="3" id="KW-0175">Coiled coil</keyword>
<sequence length="142" mass="16044">MENNSSILDKASKYVKQLQERVRELEQEVESNICSSNKGTTSFDDEVNSNDHYYGRNEMAPEVKVKVSQKDVLIIIHCEKKKGIMLKILSHLENLHLSVLNSSILRFGKSTLDITIVAQMGDGHKVSVDELVKTLRVAMLTK</sequence>
<evidence type="ECO:0000256" key="2">
    <source>
        <dbReference type="ARBA" id="ARBA00023242"/>
    </source>
</evidence>
<dbReference type="PANTHER" id="PTHR45959">
    <property type="entry name" value="BHLH TRANSCRIPTION FACTOR"/>
    <property type="match status" value="1"/>
</dbReference>
<name>A0AAN9PCS3_CLITE</name>
<accession>A0AAN9PCS3</accession>
<comment type="subcellular location">
    <subcellularLocation>
        <location evidence="1">Nucleus</location>
    </subcellularLocation>
</comment>
<protein>
    <recommendedName>
        <fullName evidence="4">Plant bHLH transcription factor ACT-like domain-containing protein</fullName>
    </recommendedName>
</protein>
<comment type="caution">
    <text evidence="5">The sequence shown here is derived from an EMBL/GenBank/DDBJ whole genome shotgun (WGS) entry which is preliminary data.</text>
</comment>
<dbReference type="GO" id="GO:0005634">
    <property type="term" value="C:nucleus"/>
    <property type="evidence" value="ECO:0007669"/>
    <property type="project" value="UniProtKB-SubCell"/>
</dbReference>
<dbReference type="GO" id="GO:0080090">
    <property type="term" value="P:regulation of primary metabolic process"/>
    <property type="evidence" value="ECO:0007669"/>
    <property type="project" value="UniProtKB-ARBA"/>
</dbReference>
<feature type="domain" description="Plant bHLH transcription factor ACT-like" evidence="4">
    <location>
        <begin position="62"/>
        <end position="133"/>
    </location>
</feature>
<evidence type="ECO:0000313" key="5">
    <source>
        <dbReference type="EMBL" id="KAK7294048.1"/>
    </source>
</evidence>
<keyword evidence="6" id="KW-1185">Reference proteome</keyword>
<evidence type="ECO:0000313" key="6">
    <source>
        <dbReference type="Proteomes" id="UP001359559"/>
    </source>
</evidence>
<evidence type="ECO:0000256" key="3">
    <source>
        <dbReference type="SAM" id="Coils"/>
    </source>
</evidence>
<keyword evidence="2" id="KW-0539">Nucleus</keyword>
<dbReference type="InterPro" id="IPR054502">
    <property type="entry name" value="bHLH-TF_ACT-like_plant"/>
</dbReference>
<evidence type="ECO:0000256" key="1">
    <source>
        <dbReference type="ARBA" id="ARBA00004123"/>
    </source>
</evidence>
<dbReference type="EMBL" id="JAYKXN010000004">
    <property type="protein sequence ID" value="KAK7294048.1"/>
    <property type="molecule type" value="Genomic_DNA"/>
</dbReference>
<organism evidence="5 6">
    <name type="scientific">Clitoria ternatea</name>
    <name type="common">Butterfly pea</name>
    <dbReference type="NCBI Taxonomy" id="43366"/>
    <lineage>
        <taxon>Eukaryota</taxon>
        <taxon>Viridiplantae</taxon>
        <taxon>Streptophyta</taxon>
        <taxon>Embryophyta</taxon>
        <taxon>Tracheophyta</taxon>
        <taxon>Spermatophyta</taxon>
        <taxon>Magnoliopsida</taxon>
        <taxon>eudicotyledons</taxon>
        <taxon>Gunneridae</taxon>
        <taxon>Pentapetalae</taxon>
        <taxon>rosids</taxon>
        <taxon>fabids</taxon>
        <taxon>Fabales</taxon>
        <taxon>Fabaceae</taxon>
        <taxon>Papilionoideae</taxon>
        <taxon>50 kb inversion clade</taxon>
        <taxon>NPAAA clade</taxon>
        <taxon>indigoferoid/millettioid clade</taxon>
        <taxon>Phaseoleae</taxon>
        <taxon>Clitoria</taxon>
    </lineage>
</organism>
<dbReference type="PANTHER" id="PTHR45959:SF8">
    <property type="entry name" value="PROTEIN, PUTATIVE-RELATED"/>
    <property type="match status" value="1"/>
</dbReference>
<proteinExistence type="predicted"/>
<feature type="coiled-coil region" evidence="3">
    <location>
        <begin position="8"/>
        <end position="35"/>
    </location>
</feature>
<dbReference type="InterPro" id="IPR052610">
    <property type="entry name" value="bHLH_transcription_regulator"/>
</dbReference>
<dbReference type="Proteomes" id="UP001359559">
    <property type="component" value="Unassembled WGS sequence"/>
</dbReference>
<gene>
    <name evidence="5" type="ORF">RJT34_16931</name>
</gene>
<evidence type="ECO:0000259" key="4">
    <source>
        <dbReference type="Pfam" id="PF22754"/>
    </source>
</evidence>
<reference evidence="5 6" key="1">
    <citation type="submission" date="2024-01" db="EMBL/GenBank/DDBJ databases">
        <title>The genomes of 5 underutilized Papilionoideae crops provide insights into root nodulation and disease resistance.</title>
        <authorList>
            <person name="Yuan L."/>
        </authorList>
    </citation>
    <scope>NUCLEOTIDE SEQUENCE [LARGE SCALE GENOMIC DNA]</scope>
    <source>
        <strain evidence="5">LY-2023</strain>
        <tissue evidence="5">Leaf</tissue>
    </source>
</reference>
<dbReference type="AlphaFoldDB" id="A0AAN9PCS3"/>